<feature type="compositionally biased region" description="Basic and acidic residues" evidence="24">
    <location>
        <begin position="820"/>
        <end position="831"/>
    </location>
</feature>
<protein>
    <recommendedName>
        <fullName evidence="7">Zinc phosphodiesterase ELAC protein 2</fullName>
        <ecNumber evidence="6">3.1.26.11</ecNumber>
    </recommendedName>
    <alternativeName>
        <fullName evidence="21">ElaC homolog protein 2</fullName>
    </alternativeName>
    <alternativeName>
        <fullName evidence="19">Ribonuclease Z 2</fullName>
    </alternativeName>
    <alternativeName>
        <fullName evidence="20">tRNA 3 endonuclease 2</fullName>
    </alternativeName>
    <alternativeName>
        <fullName evidence="18">tRNase Z 2</fullName>
    </alternativeName>
</protein>
<evidence type="ECO:0000256" key="23">
    <source>
        <dbReference type="ARBA" id="ARBA00047136"/>
    </source>
</evidence>
<evidence type="ECO:0000313" key="26">
    <source>
        <dbReference type="EMBL" id="KAK2189927.1"/>
    </source>
</evidence>
<feature type="region of interest" description="Disordered" evidence="24">
    <location>
        <begin position="39"/>
        <end position="65"/>
    </location>
</feature>
<keyword evidence="9" id="KW-0819">tRNA processing</keyword>
<keyword evidence="14" id="KW-0862">Zinc</keyword>
<evidence type="ECO:0000256" key="2">
    <source>
        <dbReference type="ARBA" id="ARBA00001947"/>
    </source>
</evidence>
<evidence type="ECO:0000256" key="7">
    <source>
        <dbReference type="ARBA" id="ARBA00013357"/>
    </source>
</evidence>
<dbReference type="PANTHER" id="PTHR12553:SF49">
    <property type="entry name" value="ZINC PHOSPHODIESTERASE ELAC PROTEIN 2"/>
    <property type="match status" value="1"/>
</dbReference>
<evidence type="ECO:0000256" key="16">
    <source>
        <dbReference type="ARBA" id="ARBA00023128"/>
    </source>
</evidence>
<evidence type="ECO:0000256" key="14">
    <source>
        <dbReference type="ARBA" id="ARBA00022833"/>
    </source>
</evidence>
<comment type="similarity">
    <text evidence="5">Belongs to the RNase Z family.</text>
</comment>
<dbReference type="EC" id="3.1.26.11" evidence="6"/>
<keyword evidence="15" id="KW-0809">Transit peptide</keyword>
<sequence>MNHIRTQSIIGLDSHLSGGVTGRFFSVAKKVFGGVKRGSQPAMAMSLPTDKKKGKRNRSDPKANGNTVLRHIKYRQKVGGALPPPSLIELQVIGTGREGTPQGFCLSTQHNRYLFNCGEGTQRVVTEHKMKLSKYENVFITHKTWDNIGGLLGMCLSLDATNVPHITIHGPPGVEKLASMSRSFAQLQNIEIVKQGLTEDFVDDTMRVTYIPLFPLEGVLGRDEDGPVTKRIRRETRDDASSVVFVCKPHRTPGKLSLEKCVDLGVPRGPMLGKLKNGEDVTLEDGRVIKPEDILLPALPSNPIIVVECPSKDYLESLCSNLALTRYQGKTDGCQAEDVADIVVHFTPEAVMKDTRYQAWVDRFGANTNHLVLNDHGSPVVFEGVYKIQAMLNLLHPGIFPLLPHQTVKNSESRDNSGSTNIVHGETNLKYRYRGVNSRSFLRDLCIQLDNEAYRTEALAQSEFAAALEDLKESLNKVSQTGAAEAAGSSSDYPEILFLGTGSAIPNKVRNVSAIWLNLSNDQSMLLDCGENTYGQLCRHYGNQTDKMLAKLSAIFVSHLHADHHMGVICVAEQRRRVLEQRGQEAGPLMLIIPGKIQPWIDSVNSDLLPVSHLLHVVAAESLHESNRGTENAPHQSVLEALCLSELKVVRVRHAQFPHGIVLTHRAGWKLVYSGDTMPCQNLVDAGKDCDVLIHEASMEDELEEEASFKKHSTVSQAIDIGMSMNARFILLTHFSQRYAKIPYFSDKFSNRVGVAFDNMRVKMSQLPLLPLFTPALKALFSESYADMEDKTARRAMKKQLEARLQKQQQNSETAEELNDTAKDKQTSVVT</sequence>
<comment type="catalytic activity">
    <reaction evidence="1">
        <text>Endonucleolytic cleavage of RNA, removing extra 3' nucleotides from tRNA precursor, generating 3' termini of tRNAs. A 3'-hydroxy group is left at the tRNA terminus and a 5'-phosphoryl group is left at the trailer molecule.</text>
        <dbReference type="EC" id="3.1.26.11"/>
    </reaction>
</comment>
<evidence type="ECO:0000256" key="3">
    <source>
        <dbReference type="ARBA" id="ARBA00004123"/>
    </source>
</evidence>
<evidence type="ECO:0000256" key="20">
    <source>
        <dbReference type="ARBA" id="ARBA00032104"/>
    </source>
</evidence>
<evidence type="ECO:0000256" key="9">
    <source>
        <dbReference type="ARBA" id="ARBA00022694"/>
    </source>
</evidence>
<dbReference type="CDD" id="cd07718">
    <property type="entry name" value="RNaseZ_ELAC1_ELAC2-C-term-like_MBL-fold"/>
    <property type="match status" value="1"/>
</dbReference>
<dbReference type="InterPro" id="IPR036866">
    <property type="entry name" value="RibonucZ/Hydroxyglut_hydro"/>
</dbReference>
<evidence type="ECO:0000256" key="18">
    <source>
        <dbReference type="ARBA" id="ARBA00030689"/>
    </source>
</evidence>
<dbReference type="PANTHER" id="PTHR12553">
    <property type="entry name" value="ZINC PHOSPHODIESTERASE ELAC PROTEIN 2"/>
    <property type="match status" value="1"/>
</dbReference>
<gene>
    <name evidence="26" type="ORF">NP493_93g01048</name>
</gene>
<keyword evidence="13" id="KW-0378">Hydrolase</keyword>
<evidence type="ECO:0000256" key="24">
    <source>
        <dbReference type="SAM" id="MobiDB-lite"/>
    </source>
</evidence>
<evidence type="ECO:0000256" key="6">
    <source>
        <dbReference type="ARBA" id="ARBA00012477"/>
    </source>
</evidence>
<evidence type="ECO:0000256" key="4">
    <source>
        <dbReference type="ARBA" id="ARBA00004305"/>
    </source>
</evidence>
<evidence type="ECO:0000256" key="10">
    <source>
        <dbReference type="ARBA" id="ARBA00022722"/>
    </source>
</evidence>
<dbReference type="InterPro" id="IPR027794">
    <property type="entry name" value="tRNase_Z_dom"/>
</dbReference>
<dbReference type="Proteomes" id="UP001209878">
    <property type="component" value="Unassembled WGS sequence"/>
</dbReference>
<comment type="subunit">
    <text evidence="23">Homodimer. Interacts with PTCD1.</text>
</comment>
<feature type="compositionally biased region" description="Basic and acidic residues" evidence="24">
    <location>
        <begin position="796"/>
        <end position="805"/>
    </location>
</feature>
<keyword evidence="11" id="KW-0479">Metal-binding</keyword>
<dbReference type="FunFam" id="3.60.15.10:FF:000014">
    <property type="entry name" value="Zinc phosphodiesterase ELAC protein 2"/>
    <property type="match status" value="1"/>
</dbReference>
<comment type="function">
    <text evidence="22">Zinc phosphodiesterase, which displays mitochondrial tRNA 3'-processing endonuclease activity. Involved in tRNA maturation, by removing a 3'-trailer from precursor tRNA. Associates with mitochondrial DNA complexes at the nucleoids to initiate RNA processing and ribosome assembly.</text>
</comment>
<evidence type="ECO:0000256" key="8">
    <source>
        <dbReference type="ARBA" id="ARBA00022553"/>
    </source>
</evidence>
<dbReference type="Pfam" id="PF13691">
    <property type="entry name" value="Lactamase_B_4"/>
    <property type="match status" value="1"/>
</dbReference>
<keyword evidence="27" id="KW-1185">Reference proteome</keyword>
<evidence type="ECO:0000256" key="19">
    <source>
        <dbReference type="ARBA" id="ARBA00030729"/>
    </source>
</evidence>
<dbReference type="GO" id="GO:0046872">
    <property type="term" value="F:metal ion binding"/>
    <property type="evidence" value="ECO:0007669"/>
    <property type="project" value="UniProtKB-KW"/>
</dbReference>
<proteinExistence type="inferred from homology"/>
<evidence type="ECO:0000256" key="11">
    <source>
        <dbReference type="ARBA" id="ARBA00022723"/>
    </source>
</evidence>
<evidence type="ECO:0000256" key="17">
    <source>
        <dbReference type="ARBA" id="ARBA00023242"/>
    </source>
</evidence>
<dbReference type="AlphaFoldDB" id="A0AAD9UHZ8"/>
<evidence type="ECO:0000256" key="22">
    <source>
        <dbReference type="ARBA" id="ARBA00046098"/>
    </source>
</evidence>
<feature type="domain" description="tRNase Z endonuclease" evidence="25">
    <location>
        <begin position="98"/>
        <end position="150"/>
    </location>
</feature>
<dbReference type="GO" id="GO:0005634">
    <property type="term" value="C:nucleus"/>
    <property type="evidence" value="ECO:0007669"/>
    <property type="project" value="UniProtKB-SubCell"/>
</dbReference>
<dbReference type="Pfam" id="PF23023">
    <property type="entry name" value="Anti-Pycsar_Apyc1"/>
    <property type="match status" value="1"/>
</dbReference>
<evidence type="ECO:0000256" key="21">
    <source>
        <dbReference type="ARBA" id="ARBA00032616"/>
    </source>
</evidence>
<dbReference type="GO" id="GO:0042781">
    <property type="term" value="F:3'-tRNA processing endoribonuclease activity"/>
    <property type="evidence" value="ECO:0007669"/>
    <property type="project" value="UniProtKB-EC"/>
</dbReference>
<evidence type="ECO:0000256" key="13">
    <source>
        <dbReference type="ARBA" id="ARBA00022801"/>
    </source>
</evidence>
<dbReference type="GO" id="GO:1990180">
    <property type="term" value="P:mitochondrial tRNA 3'-end processing"/>
    <property type="evidence" value="ECO:0007669"/>
    <property type="project" value="TreeGrafter"/>
</dbReference>
<evidence type="ECO:0000256" key="5">
    <source>
        <dbReference type="ARBA" id="ARBA00007823"/>
    </source>
</evidence>
<dbReference type="Gene3D" id="3.60.15.10">
    <property type="entry name" value="Ribonuclease Z/Hydroxyacylglutathione hydrolase-like"/>
    <property type="match status" value="2"/>
</dbReference>
<evidence type="ECO:0000256" key="12">
    <source>
        <dbReference type="ARBA" id="ARBA00022759"/>
    </source>
</evidence>
<dbReference type="InterPro" id="IPR047151">
    <property type="entry name" value="RNZ2-like"/>
</dbReference>
<evidence type="ECO:0000256" key="1">
    <source>
        <dbReference type="ARBA" id="ARBA00000402"/>
    </source>
</evidence>
<accession>A0AAD9UHZ8</accession>
<reference evidence="26" key="1">
    <citation type="journal article" date="2023" name="Mol. Biol. Evol.">
        <title>Third-Generation Sequencing Reveals the Adaptive Role of the Epigenome in Three Deep-Sea Polychaetes.</title>
        <authorList>
            <person name="Perez M."/>
            <person name="Aroh O."/>
            <person name="Sun Y."/>
            <person name="Lan Y."/>
            <person name="Juniper S.K."/>
            <person name="Young C.R."/>
            <person name="Angers B."/>
            <person name="Qian P.Y."/>
        </authorList>
    </citation>
    <scope>NUCLEOTIDE SEQUENCE</scope>
    <source>
        <strain evidence="26">R07B-5</strain>
    </source>
</reference>
<keyword evidence="17" id="KW-0539">Nucleus</keyword>
<evidence type="ECO:0000256" key="15">
    <source>
        <dbReference type="ARBA" id="ARBA00022946"/>
    </source>
</evidence>
<comment type="cofactor">
    <cofactor evidence="2">
        <name>Zn(2+)</name>
        <dbReference type="ChEBI" id="CHEBI:29105"/>
    </cofactor>
</comment>
<comment type="caution">
    <text evidence="26">The sequence shown here is derived from an EMBL/GenBank/DDBJ whole genome shotgun (WGS) entry which is preliminary data.</text>
</comment>
<keyword evidence="16" id="KW-0496">Mitochondrion</keyword>
<keyword evidence="8" id="KW-0597">Phosphoprotein</keyword>
<dbReference type="EMBL" id="JAODUO010000093">
    <property type="protein sequence ID" value="KAK2189927.1"/>
    <property type="molecule type" value="Genomic_DNA"/>
</dbReference>
<comment type="subcellular location">
    <subcellularLocation>
        <location evidence="4">Mitochondrion matrix</location>
    </subcellularLocation>
    <subcellularLocation>
        <location evidence="3">Nucleus</location>
    </subcellularLocation>
</comment>
<name>A0AAD9UHZ8_RIDPI</name>
<evidence type="ECO:0000259" key="25">
    <source>
        <dbReference type="Pfam" id="PF13691"/>
    </source>
</evidence>
<evidence type="ECO:0000313" key="27">
    <source>
        <dbReference type="Proteomes" id="UP001209878"/>
    </source>
</evidence>
<dbReference type="GO" id="GO:0042645">
    <property type="term" value="C:mitochondrial nucleoid"/>
    <property type="evidence" value="ECO:0007669"/>
    <property type="project" value="UniProtKB-ARBA"/>
</dbReference>
<feature type="region of interest" description="Disordered" evidence="24">
    <location>
        <begin position="796"/>
        <end position="831"/>
    </location>
</feature>
<keyword evidence="12" id="KW-0255">Endonuclease</keyword>
<dbReference type="SUPFAM" id="SSF56281">
    <property type="entry name" value="Metallo-hydrolase/oxidoreductase"/>
    <property type="match status" value="2"/>
</dbReference>
<organism evidence="26 27">
    <name type="scientific">Ridgeia piscesae</name>
    <name type="common">Tubeworm</name>
    <dbReference type="NCBI Taxonomy" id="27915"/>
    <lineage>
        <taxon>Eukaryota</taxon>
        <taxon>Metazoa</taxon>
        <taxon>Spiralia</taxon>
        <taxon>Lophotrochozoa</taxon>
        <taxon>Annelida</taxon>
        <taxon>Polychaeta</taxon>
        <taxon>Sedentaria</taxon>
        <taxon>Canalipalpata</taxon>
        <taxon>Sabellida</taxon>
        <taxon>Siboglinidae</taxon>
        <taxon>Ridgeia</taxon>
    </lineage>
</organism>
<keyword evidence="10" id="KW-0540">Nuclease</keyword>